<comment type="caution">
    <text evidence="4">The sequence shown here is derived from an EMBL/GenBank/DDBJ whole genome shotgun (WGS) entry which is preliminary data.</text>
</comment>
<reference evidence="4" key="2">
    <citation type="submission" date="2023-01" db="EMBL/GenBank/DDBJ databases">
        <authorList>
            <person name="Petersen C."/>
        </authorList>
    </citation>
    <scope>NUCLEOTIDE SEQUENCE</scope>
    <source>
        <strain evidence="4">IBT 17514</strain>
    </source>
</reference>
<evidence type="ECO:0000256" key="2">
    <source>
        <dbReference type="SAM" id="Phobius"/>
    </source>
</evidence>
<keyword evidence="2" id="KW-1133">Transmembrane helix</keyword>
<dbReference type="Pfam" id="PF24802">
    <property type="entry name" value="DUF7703"/>
    <property type="match status" value="1"/>
</dbReference>
<dbReference type="Proteomes" id="UP001215712">
    <property type="component" value="Unassembled WGS sequence"/>
</dbReference>
<organism evidence="4 5">
    <name type="scientific">Penicillium malachiteum</name>
    <dbReference type="NCBI Taxonomy" id="1324776"/>
    <lineage>
        <taxon>Eukaryota</taxon>
        <taxon>Fungi</taxon>
        <taxon>Dikarya</taxon>
        <taxon>Ascomycota</taxon>
        <taxon>Pezizomycotina</taxon>
        <taxon>Eurotiomycetes</taxon>
        <taxon>Eurotiomycetidae</taxon>
        <taxon>Eurotiales</taxon>
        <taxon>Aspergillaceae</taxon>
        <taxon>Penicillium</taxon>
    </lineage>
</organism>
<keyword evidence="2" id="KW-0812">Transmembrane</keyword>
<evidence type="ECO:0000313" key="5">
    <source>
        <dbReference type="Proteomes" id="UP001215712"/>
    </source>
</evidence>
<keyword evidence="5" id="KW-1185">Reference proteome</keyword>
<feature type="transmembrane region" description="Helical" evidence="2">
    <location>
        <begin position="172"/>
        <end position="193"/>
    </location>
</feature>
<dbReference type="PANTHER" id="PTHR37013">
    <property type="entry name" value="INTEGRAL MEMBRANE PROTEIN (AFU_ORTHOLOGUE AFUA_1G05950)-RELATED"/>
    <property type="match status" value="1"/>
</dbReference>
<keyword evidence="2" id="KW-0472">Membrane</keyword>
<protein>
    <recommendedName>
        <fullName evidence="3">DUF7703 domain-containing protein</fullName>
    </recommendedName>
</protein>
<feature type="transmembrane region" description="Helical" evidence="2">
    <location>
        <begin position="92"/>
        <end position="114"/>
    </location>
</feature>
<feature type="region of interest" description="Disordered" evidence="1">
    <location>
        <begin position="293"/>
        <end position="342"/>
    </location>
</feature>
<dbReference type="EMBL" id="JAQJAN010000007">
    <property type="protein sequence ID" value="KAJ5727011.1"/>
    <property type="molecule type" value="Genomic_DNA"/>
</dbReference>
<reference evidence="4" key="1">
    <citation type="journal article" date="2023" name="IMA Fungus">
        <title>Comparative genomic study of the Penicillium genus elucidates a diverse pangenome and 15 lateral gene transfer events.</title>
        <authorList>
            <person name="Petersen C."/>
            <person name="Sorensen T."/>
            <person name="Nielsen M.R."/>
            <person name="Sondergaard T.E."/>
            <person name="Sorensen J.L."/>
            <person name="Fitzpatrick D.A."/>
            <person name="Frisvad J.C."/>
            <person name="Nielsen K.L."/>
        </authorList>
    </citation>
    <scope>NUCLEOTIDE SEQUENCE</scope>
    <source>
        <strain evidence="4">IBT 17514</strain>
    </source>
</reference>
<evidence type="ECO:0000256" key="1">
    <source>
        <dbReference type="SAM" id="MobiDB-lite"/>
    </source>
</evidence>
<accession>A0AAD6HLK7</accession>
<name>A0AAD6HLK7_9EURO</name>
<gene>
    <name evidence="4" type="ORF">N7493_006038</name>
</gene>
<feature type="domain" description="DUF7703" evidence="3">
    <location>
        <begin position="71"/>
        <end position="235"/>
    </location>
</feature>
<evidence type="ECO:0000259" key="3">
    <source>
        <dbReference type="Pfam" id="PF24802"/>
    </source>
</evidence>
<dbReference type="InterPro" id="IPR056120">
    <property type="entry name" value="DUF7703"/>
</dbReference>
<dbReference type="AlphaFoldDB" id="A0AAD6HLK7"/>
<evidence type="ECO:0000313" key="4">
    <source>
        <dbReference type="EMBL" id="KAJ5727011.1"/>
    </source>
</evidence>
<proteinExistence type="predicted"/>
<feature type="transmembrane region" description="Helical" evidence="2">
    <location>
        <begin position="67"/>
        <end position="85"/>
    </location>
</feature>
<dbReference type="PANTHER" id="PTHR37013:SF3">
    <property type="entry name" value="INTEGRAL MEMBRANE PROTEIN (AFU_ORTHOLOGUE AFUA_1G05950)"/>
    <property type="match status" value="1"/>
</dbReference>
<sequence>MDTLMSTGSLPSQLADFLMKHMALIEIVFMFSIGAYNAIEVSVSTFHYFTRYRGTYFWSMQVAAWEYYFMQSLLKFATLTTLVASDQCALRCVLAMIITNAIILHIPMTVLFFGVNLGNESKPFHRAAHIYDRIQLAGFCIQDLIICGKYSYEAPRALQPVLDARGRDGRRVIIHLILVNILVVSMDLALLVVEFEAHYLEVSVRTVVYSIKLKLEFAVLTRLRSLTRTQPCVCTNEPGSPRRSSDINIFDIMRAKSRVTPDIEAPSLFVELDSAQRRRSLRSSTYDFHQALRDTASTENMVSPAHSRPRSSSTSDITDERPRIGSADTGFTVETVLSKSTK</sequence>
<feature type="transmembrane region" description="Helical" evidence="2">
    <location>
        <begin position="21"/>
        <end position="39"/>
    </location>
</feature>